<reference evidence="4 5" key="1">
    <citation type="submission" date="2024-02" db="EMBL/GenBank/DDBJ databases">
        <title>Haloferula sargassicola NBRC 104335.</title>
        <authorList>
            <person name="Ichikawa N."/>
            <person name="Katano-Makiyama Y."/>
            <person name="Hidaka K."/>
        </authorList>
    </citation>
    <scope>NUCLEOTIDE SEQUENCE [LARGE SCALE GENOMIC DNA]</scope>
    <source>
        <strain evidence="4 5">NBRC 104335</strain>
    </source>
</reference>
<proteinExistence type="predicted"/>
<feature type="domain" description="STAS" evidence="3">
    <location>
        <begin position="294"/>
        <end position="384"/>
    </location>
</feature>
<keyword evidence="2" id="KW-0808">Transferase</keyword>
<dbReference type="EMBL" id="BAABRI010000006">
    <property type="protein sequence ID" value="GAA5482020.1"/>
    <property type="molecule type" value="Genomic_DNA"/>
</dbReference>
<dbReference type="Pfam" id="PF03808">
    <property type="entry name" value="Glyco_tran_WecG"/>
    <property type="match status" value="1"/>
</dbReference>
<protein>
    <submittedName>
        <fullName evidence="4">N-acetylglucosaminyldiphosphoundecaprenol N-acetyl-beta-D-mannosaminyltransferase</fullName>
    </submittedName>
</protein>
<dbReference type="Proteomes" id="UP001476282">
    <property type="component" value="Unassembled WGS sequence"/>
</dbReference>
<accession>A0ABP9UL79</accession>
<evidence type="ECO:0000256" key="2">
    <source>
        <dbReference type="ARBA" id="ARBA00022679"/>
    </source>
</evidence>
<dbReference type="NCBIfam" id="TIGR00696">
    <property type="entry name" value="wecG_tagA_cpsF"/>
    <property type="match status" value="1"/>
</dbReference>
<organism evidence="4 5">
    <name type="scientific">Haloferula sargassicola</name>
    <dbReference type="NCBI Taxonomy" id="490096"/>
    <lineage>
        <taxon>Bacteria</taxon>
        <taxon>Pseudomonadati</taxon>
        <taxon>Verrucomicrobiota</taxon>
        <taxon>Verrucomicrobiia</taxon>
        <taxon>Verrucomicrobiales</taxon>
        <taxon>Verrucomicrobiaceae</taxon>
        <taxon>Haloferula</taxon>
    </lineage>
</organism>
<dbReference type="PANTHER" id="PTHR34136:SF1">
    <property type="entry name" value="UDP-N-ACETYL-D-MANNOSAMINURONIC ACID TRANSFERASE"/>
    <property type="match status" value="1"/>
</dbReference>
<evidence type="ECO:0000256" key="1">
    <source>
        <dbReference type="ARBA" id="ARBA00022676"/>
    </source>
</evidence>
<comment type="caution">
    <text evidence="4">The sequence shown here is derived from an EMBL/GenBank/DDBJ whole genome shotgun (WGS) entry which is preliminary data.</text>
</comment>
<dbReference type="CDD" id="cd07043">
    <property type="entry name" value="STAS_anti-anti-sigma_factors"/>
    <property type="match status" value="1"/>
</dbReference>
<dbReference type="PROSITE" id="PS50801">
    <property type="entry name" value="STAS"/>
    <property type="match status" value="1"/>
</dbReference>
<dbReference type="InterPro" id="IPR036513">
    <property type="entry name" value="STAS_dom_sf"/>
</dbReference>
<evidence type="ECO:0000259" key="3">
    <source>
        <dbReference type="PROSITE" id="PS50801"/>
    </source>
</evidence>
<name>A0ABP9UL79_9BACT</name>
<dbReference type="InterPro" id="IPR004629">
    <property type="entry name" value="WecG_TagA_CpsF"/>
</dbReference>
<dbReference type="SUPFAM" id="SSF52091">
    <property type="entry name" value="SpoIIaa-like"/>
    <property type="match status" value="1"/>
</dbReference>
<sequence length="387" mass="42852">MSPPAPPEVGARPWSHRLPPPIVMMGVPFDQLTTPQALEIAEEMIASGRPHLLATANVDFLAQVQEDEALQQILVDADLIFCDGTPLVWMSKLLGDPLPERLAGSDMVPLLLDLAQDKGFRVFFLGGRDEVVAVAGEKILERWPKLKIAGMYSPPFAPLDRMDHEDICRRVRESGADMLFVSFGCPKQEKWLALNYRRAGVPLAIGVGATIDFLAGTVKRAPVWMRKCGLEWLFRVLQEPKRLAGRYWTDIRVVLPGLLKQWLRMRSDADAHEAVLAAPAIRDMEADAPKVVVLPERLDVIAARDASLWPEGEHPTLVLDATRTNFLDSTGTGKLVRFARTARERGGRCILAGASETMLGTLQMMRLRTMFTEVATLEEAFALAKSA</sequence>
<evidence type="ECO:0000313" key="4">
    <source>
        <dbReference type="EMBL" id="GAA5482020.1"/>
    </source>
</evidence>
<dbReference type="PANTHER" id="PTHR34136">
    <property type="match status" value="1"/>
</dbReference>
<evidence type="ECO:0000313" key="5">
    <source>
        <dbReference type="Proteomes" id="UP001476282"/>
    </source>
</evidence>
<dbReference type="Pfam" id="PF01740">
    <property type="entry name" value="STAS"/>
    <property type="match status" value="1"/>
</dbReference>
<dbReference type="Gene3D" id="3.30.750.24">
    <property type="entry name" value="STAS domain"/>
    <property type="match status" value="1"/>
</dbReference>
<keyword evidence="1" id="KW-0328">Glycosyltransferase</keyword>
<dbReference type="InterPro" id="IPR002645">
    <property type="entry name" value="STAS_dom"/>
</dbReference>
<dbReference type="CDD" id="cd06533">
    <property type="entry name" value="Glyco_transf_WecG_TagA"/>
    <property type="match status" value="1"/>
</dbReference>
<keyword evidence="5" id="KW-1185">Reference proteome</keyword>
<gene>
    <name evidence="4" type="ORF">Hsar01_01235</name>
</gene>